<feature type="transmembrane region" description="Helical" evidence="7">
    <location>
        <begin position="161"/>
        <end position="178"/>
    </location>
</feature>
<dbReference type="RefSeq" id="WP_069643952.1">
    <property type="nucleotide sequence ID" value="NZ_MIJE01000033.1"/>
</dbReference>
<proteinExistence type="inferred from homology"/>
<dbReference type="EMBL" id="MIJE01000033">
    <property type="protein sequence ID" value="OEF96032.1"/>
    <property type="molecule type" value="Genomic_DNA"/>
</dbReference>
<evidence type="ECO:0000256" key="1">
    <source>
        <dbReference type="ARBA" id="ARBA00004651"/>
    </source>
</evidence>
<evidence type="ECO:0000256" key="5">
    <source>
        <dbReference type="ARBA" id="ARBA00022989"/>
    </source>
</evidence>
<dbReference type="STRING" id="766136.BHF68_09810"/>
<feature type="transmembrane region" description="Helical" evidence="7">
    <location>
        <begin position="134"/>
        <end position="154"/>
    </location>
</feature>
<dbReference type="PANTHER" id="PTHR43663">
    <property type="entry name" value="CHROMATE TRANSPORT PROTEIN-RELATED"/>
    <property type="match status" value="1"/>
</dbReference>
<evidence type="ECO:0000256" key="3">
    <source>
        <dbReference type="ARBA" id="ARBA00022475"/>
    </source>
</evidence>
<feature type="transmembrane region" description="Helical" evidence="7">
    <location>
        <begin position="111"/>
        <end position="128"/>
    </location>
</feature>
<keyword evidence="6 7" id="KW-0472">Membrane</keyword>
<dbReference type="InterPro" id="IPR003370">
    <property type="entry name" value="Chromate_transpt"/>
</dbReference>
<keyword evidence="3" id="KW-1003">Cell membrane</keyword>
<dbReference type="InterPro" id="IPR052518">
    <property type="entry name" value="CHR_Transporter"/>
</dbReference>
<evidence type="ECO:0000313" key="8">
    <source>
        <dbReference type="EMBL" id="OEF96032.1"/>
    </source>
</evidence>
<dbReference type="OrthoDB" id="9027281at2"/>
<name>A0A1E5FZN8_9FIRM</name>
<sequence>MQNWIDLFIAFFRANIVGYGGGPASIPLIRKEVVDIYGWMTNEEFANALAIGNSLPGPITTKLAAYIGYEVAGIPGAFISILATVGPTAVAMVLLFSFLMKFKDTKAVKGLMLAIQPVIIVLLLHVVFEIGKGAYINVSYMLVGITLVAFLGVFYFEIHPVVLIIFAMAMGMIFSEYII</sequence>
<evidence type="ECO:0000256" key="6">
    <source>
        <dbReference type="ARBA" id="ARBA00023136"/>
    </source>
</evidence>
<evidence type="ECO:0000256" key="2">
    <source>
        <dbReference type="ARBA" id="ARBA00005262"/>
    </source>
</evidence>
<comment type="caution">
    <text evidence="8">The sequence shown here is derived from an EMBL/GenBank/DDBJ whole genome shotgun (WGS) entry which is preliminary data.</text>
</comment>
<gene>
    <name evidence="8" type="ORF">BHF68_09810</name>
</gene>
<accession>A0A1E5FZN8</accession>
<evidence type="ECO:0008006" key="10">
    <source>
        <dbReference type="Google" id="ProtNLM"/>
    </source>
</evidence>
<feature type="transmembrane region" description="Helical" evidence="7">
    <location>
        <begin position="77"/>
        <end position="99"/>
    </location>
</feature>
<keyword evidence="4 7" id="KW-0812">Transmembrane</keyword>
<evidence type="ECO:0000256" key="4">
    <source>
        <dbReference type="ARBA" id="ARBA00022692"/>
    </source>
</evidence>
<keyword evidence="9" id="KW-1185">Reference proteome</keyword>
<protein>
    <recommendedName>
        <fullName evidence="10">Transporter</fullName>
    </recommendedName>
</protein>
<comment type="similarity">
    <text evidence="2">Belongs to the chromate ion transporter (CHR) (TC 2.A.51) family.</text>
</comment>
<dbReference type="Pfam" id="PF02417">
    <property type="entry name" value="Chromate_transp"/>
    <property type="match status" value="1"/>
</dbReference>
<dbReference type="GO" id="GO:0005886">
    <property type="term" value="C:plasma membrane"/>
    <property type="evidence" value="ECO:0007669"/>
    <property type="project" value="UniProtKB-SubCell"/>
</dbReference>
<evidence type="ECO:0000256" key="7">
    <source>
        <dbReference type="SAM" id="Phobius"/>
    </source>
</evidence>
<evidence type="ECO:0000313" key="9">
    <source>
        <dbReference type="Proteomes" id="UP000094296"/>
    </source>
</evidence>
<keyword evidence="5 7" id="KW-1133">Transmembrane helix</keyword>
<dbReference type="Proteomes" id="UP000094296">
    <property type="component" value="Unassembled WGS sequence"/>
</dbReference>
<dbReference type="AlphaFoldDB" id="A0A1E5FZN8"/>
<reference evidence="8 9" key="1">
    <citation type="submission" date="2016-09" db="EMBL/GenBank/DDBJ databases">
        <title>Draft genome sequence for the type strain of Desulfuribacillus alkaliarsenatis AHT28, an obligately anaerobic, sulfidogenic bacterium isolated from Russian soda lake sediments.</title>
        <authorList>
            <person name="Abin C.A."/>
            <person name="Hollibaugh J.T."/>
        </authorList>
    </citation>
    <scope>NUCLEOTIDE SEQUENCE [LARGE SCALE GENOMIC DNA]</scope>
    <source>
        <strain evidence="8 9">AHT28</strain>
    </source>
</reference>
<dbReference type="PANTHER" id="PTHR43663:SF1">
    <property type="entry name" value="CHROMATE TRANSPORTER"/>
    <property type="match status" value="1"/>
</dbReference>
<organism evidence="8 9">
    <name type="scientific">Desulfuribacillus alkaliarsenatis</name>
    <dbReference type="NCBI Taxonomy" id="766136"/>
    <lineage>
        <taxon>Bacteria</taxon>
        <taxon>Bacillati</taxon>
        <taxon>Bacillota</taxon>
        <taxon>Desulfuribacillia</taxon>
        <taxon>Desulfuribacillales</taxon>
        <taxon>Desulfuribacillaceae</taxon>
        <taxon>Desulfuribacillus</taxon>
    </lineage>
</organism>
<dbReference type="GO" id="GO:0015109">
    <property type="term" value="F:chromate transmembrane transporter activity"/>
    <property type="evidence" value="ECO:0007669"/>
    <property type="project" value="InterPro"/>
</dbReference>
<comment type="subcellular location">
    <subcellularLocation>
        <location evidence="1">Cell membrane</location>
        <topology evidence="1">Multi-pass membrane protein</topology>
    </subcellularLocation>
</comment>